<proteinExistence type="predicted"/>
<feature type="transmembrane region" description="Helical" evidence="1">
    <location>
        <begin position="287"/>
        <end position="305"/>
    </location>
</feature>
<feature type="transmembrane region" description="Helical" evidence="1">
    <location>
        <begin position="115"/>
        <end position="132"/>
    </location>
</feature>
<dbReference type="EMBL" id="JAUSUR010000014">
    <property type="protein sequence ID" value="MDQ0363311.1"/>
    <property type="molecule type" value="Genomic_DNA"/>
</dbReference>
<keyword evidence="1" id="KW-1133">Transmembrane helix</keyword>
<dbReference type="InterPro" id="IPR049576">
    <property type="entry name" value="HDC-like"/>
</dbReference>
<feature type="transmembrane region" description="Helical" evidence="1">
    <location>
        <begin position="312"/>
        <end position="331"/>
    </location>
</feature>
<sequence length="387" mass="41185">MNPVIAFTVIMMIWTISDFISKKTNTMLSSLFIASLIFLIGFKTNLFPEDLLTSSSLLTLGTTIVGFIIVHIGTSISLQEFKAQWKTFVIGVSAVVGIAAFLFVFGPLFETTNHVIAAIAAISGGTISIVMVQEKAIVLGLVAVAVMPVLISAFQGVIGFPLTSMILRKEAKNIQVQYRNGQLKSNEKSAIEEKTSGKLPEVFQTTAGTLFIVGVVVVVSMKLSEFTGGIINTFIIALLFGIALRATGIFKKNVLGGIDAFGLMMLGVLIIIFGPLATISVNDLIELIVPLLLSFVIGVGGAIIFSVIAGKILGYSLLMSIAIGLTSLYGFPGTMILSQEAANAVGETEEEKKIIENEILPKMIIAGFSTVTITSVFLTSILVGFMI</sequence>
<evidence type="ECO:0000313" key="2">
    <source>
        <dbReference type="EMBL" id="MDQ0363311.1"/>
    </source>
</evidence>
<dbReference type="Proteomes" id="UP001230220">
    <property type="component" value="Unassembled WGS sequence"/>
</dbReference>
<dbReference type="CDD" id="cd21416">
    <property type="entry name" value="HDC_protein"/>
    <property type="match status" value="1"/>
</dbReference>
<feature type="transmembrane region" description="Helical" evidence="1">
    <location>
        <begin position="27"/>
        <end position="45"/>
    </location>
</feature>
<evidence type="ECO:0000256" key="1">
    <source>
        <dbReference type="SAM" id="Phobius"/>
    </source>
</evidence>
<keyword evidence="1" id="KW-0472">Membrane</keyword>
<feature type="transmembrane region" description="Helical" evidence="1">
    <location>
        <begin position="260"/>
        <end position="281"/>
    </location>
</feature>
<feature type="transmembrane region" description="Helical" evidence="1">
    <location>
        <begin position="138"/>
        <end position="162"/>
    </location>
</feature>
<gene>
    <name evidence="2" type="ORF">J2S15_004076</name>
</gene>
<dbReference type="RefSeq" id="WP_307412268.1">
    <property type="nucleotide sequence ID" value="NZ_JAUSUR010000014.1"/>
</dbReference>
<name>A0ABU0E8X8_9FIRM</name>
<protein>
    <recommendedName>
        <fullName evidence="4">Na+/glutamate symporter</fullName>
    </recommendedName>
</protein>
<feature type="transmembrane region" description="Helical" evidence="1">
    <location>
        <begin position="88"/>
        <end position="108"/>
    </location>
</feature>
<accession>A0ABU0E8X8</accession>
<feature type="transmembrane region" description="Helical" evidence="1">
    <location>
        <begin position="229"/>
        <end position="248"/>
    </location>
</feature>
<evidence type="ECO:0008006" key="4">
    <source>
        <dbReference type="Google" id="ProtNLM"/>
    </source>
</evidence>
<feature type="transmembrane region" description="Helical" evidence="1">
    <location>
        <begin position="57"/>
        <end position="76"/>
    </location>
</feature>
<evidence type="ECO:0000313" key="3">
    <source>
        <dbReference type="Proteomes" id="UP001230220"/>
    </source>
</evidence>
<comment type="caution">
    <text evidence="2">The sequence shown here is derived from an EMBL/GenBank/DDBJ whole genome shotgun (WGS) entry which is preliminary data.</text>
</comment>
<keyword evidence="3" id="KW-1185">Reference proteome</keyword>
<keyword evidence="1" id="KW-0812">Transmembrane</keyword>
<feature type="transmembrane region" description="Helical" evidence="1">
    <location>
        <begin position="363"/>
        <end position="385"/>
    </location>
</feature>
<reference evidence="2 3" key="1">
    <citation type="submission" date="2023-07" db="EMBL/GenBank/DDBJ databases">
        <title>Genomic Encyclopedia of Type Strains, Phase IV (KMG-IV): sequencing the most valuable type-strain genomes for metagenomic binning, comparative biology and taxonomic classification.</title>
        <authorList>
            <person name="Goeker M."/>
        </authorList>
    </citation>
    <scope>NUCLEOTIDE SEQUENCE [LARGE SCALE GENOMIC DNA]</scope>
    <source>
        <strain evidence="2 3">DSM 16784</strain>
    </source>
</reference>
<organism evidence="2 3">
    <name type="scientific">Breznakia pachnodae</name>
    <dbReference type="NCBI Taxonomy" id="265178"/>
    <lineage>
        <taxon>Bacteria</taxon>
        <taxon>Bacillati</taxon>
        <taxon>Bacillota</taxon>
        <taxon>Erysipelotrichia</taxon>
        <taxon>Erysipelotrichales</taxon>
        <taxon>Erysipelotrichaceae</taxon>
        <taxon>Breznakia</taxon>
    </lineage>
</organism>